<dbReference type="PANTHER" id="PTHR22943">
    <property type="entry name" value="7-TRANSMEMBRANE DOMAIN RECEPTOR C.ELEGANS"/>
    <property type="match status" value="1"/>
</dbReference>
<proteinExistence type="inferred from homology"/>
<keyword evidence="21" id="KW-1185">Reference proteome</keyword>
<evidence type="ECO:0000256" key="12">
    <source>
        <dbReference type="ARBA" id="ARBA00023273"/>
    </source>
</evidence>
<comment type="subcellular location">
    <subcellularLocation>
        <location evidence="1">Cell projection</location>
        <location evidence="1">Cilium membrane</location>
        <topology evidence="1">Multi-pass membrane protein</topology>
    </subcellularLocation>
</comment>
<dbReference type="GO" id="GO:0060170">
    <property type="term" value="C:ciliary membrane"/>
    <property type="evidence" value="ECO:0007669"/>
    <property type="project" value="UniProtKB-SubCell"/>
</dbReference>
<keyword evidence="2" id="KW-1003">Cell membrane</keyword>
<evidence type="ECO:0000256" key="14">
    <source>
        <dbReference type="ARBA" id="ARBA00061678"/>
    </source>
</evidence>
<evidence type="ECO:0000256" key="2">
    <source>
        <dbReference type="ARBA" id="ARBA00022475"/>
    </source>
</evidence>
<dbReference type="eggNOG" id="ENOG502TFRW">
    <property type="taxonomic scope" value="Eukaryota"/>
</dbReference>
<keyword evidence="12" id="KW-0966">Cell projection</keyword>
<feature type="transmembrane region" description="Helical" evidence="19">
    <location>
        <begin position="56"/>
        <end position="80"/>
    </location>
</feature>
<evidence type="ECO:0000256" key="8">
    <source>
        <dbReference type="ARBA" id="ARBA00023069"/>
    </source>
</evidence>
<dbReference type="PANTHER" id="PTHR22943:SF29">
    <property type="entry name" value="SEVEN TM RECEPTOR"/>
    <property type="match status" value="1"/>
</dbReference>
<dbReference type="HOGENOM" id="CLU_036335_2_0_1"/>
<feature type="transmembrane region" description="Helical" evidence="19">
    <location>
        <begin position="216"/>
        <end position="240"/>
    </location>
</feature>
<evidence type="ECO:0000313" key="20">
    <source>
        <dbReference type="EMBL" id="EGT53084.1"/>
    </source>
</evidence>
<dbReference type="Pfam" id="PF10326">
    <property type="entry name" value="7TM_GPCR_Str"/>
    <property type="match status" value="1"/>
</dbReference>
<sequence length="317" mass="36904">MGTYRHLMVYFCCCSIVFSILDVIVQPNIQTYKSAFFMLVDVKRRNMNPWIAKVSINALCGCFGVAIYGIAIHFVYRFFALERRGRIRYFQGSYLLIWFIIPLLSGVAWFIVTAEVYPNGPMETEYIRNSALETFGVEIEDCVYAAGVFYPIDQYGNRIVSWRTFLGLSCYLILMFVPFTIIIIFGFKSWRIVNVLLEQGESEYAKNVQMQLYKALVAQTIIPMFFLFIPFGFLFILPIFEINCQWLASLITLIFAAYPAVDPLPILYFIEYYRNPVIENSVTFNFLSGNRERENYGGNSKNQIFRQEFKYQLIVLG</sequence>
<keyword evidence="4" id="KW-0716">Sensory transduction</keyword>
<evidence type="ECO:0000256" key="18">
    <source>
        <dbReference type="ARBA" id="ARBA00082489"/>
    </source>
</evidence>
<keyword evidence="8" id="KW-0969">Cilium</keyword>
<comment type="function">
    <text evidence="13">An odorant receptor which affects chemotaxis to the volatile odorant diacetyl. Specifies AWA neuronal cell fate via the odr-7 pathway.</text>
</comment>
<evidence type="ECO:0000256" key="3">
    <source>
        <dbReference type="ARBA" id="ARBA00022500"/>
    </source>
</evidence>
<keyword evidence="7 19" id="KW-1133">Transmembrane helix</keyword>
<evidence type="ECO:0000256" key="11">
    <source>
        <dbReference type="ARBA" id="ARBA00023180"/>
    </source>
</evidence>
<keyword evidence="5 19" id="KW-0812">Transmembrane</keyword>
<feature type="transmembrane region" description="Helical" evidence="19">
    <location>
        <begin position="7"/>
        <end position="29"/>
    </location>
</feature>
<keyword evidence="3" id="KW-0145">Chemotaxis</keyword>
<evidence type="ECO:0000256" key="4">
    <source>
        <dbReference type="ARBA" id="ARBA00022606"/>
    </source>
</evidence>
<feature type="transmembrane region" description="Helical" evidence="19">
    <location>
        <begin position="165"/>
        <end position="187"/>
    </location>
</feature>
<evidence type="ECO:0000256" key="19">
    <source>
        <dbReference type="SAM" id="Phobius"/>
    </source>
</evidence>
<evidence type="ECO:0000256" key="10">
    <source>
        <dbReference type="ARBA" id="ARBA00023170"/>
    </source>
</evidence>
<feature type="transmembrane region" description="Helical" evidence="19">
    <location>
        <begin position="246"/>
        <end position="270"/>
    </location>
</feature>
<dbReference type="AlphaFoldDB" id="G0PEJ7"/>
<feature type="transmembrane region" description="Helical" evidence="19">
    <location>
        <begin position="92"/>
        <end position="112"/>
    </location>
</feature>
<dbReference type="OrthoDB" id="5837332at2759"/>
<protein>
    <recommendedName>
        <fullName evidence="16">Serpentine receptor class r-10</fullName>
    </recommendedName>
    <alternativeName>
        <fullName evidence="17">Odorant response abnormal protein 10</fullName>
    </alternativeName>
    <alternativeName>
        <fullName evidence="18">Olfactory receptor 10</fullName>
    </alternativeName>
</protein>
<keyword evidence="11" id="KW-0325">Glycoprotein</keyword>
<comment type="similarity">
    <text evidence="14">Belongs to the nematode receptor-like protein str family.</text>
</comment>
<evidence type="ECO:0000256" key="16">
    <source>
        <dbReference type="ARBA" id="ARBA00067967"/>
    </source>
</evidence>
<comment type="subunit">
    <text evidence="15">Interacts with odr-4.</text>
</comment>
<evidence type="ECO:0000313" key="21">
    <source>
        <dbReference type="Proteomes" id="UP000008068"/>
    </source>
</evidence>
<evidence type="ECO:0000256" key="6">
    <source>
        <dbReference type="ARBA" id="ARBA00022725"/>
    </source>
</evidence>
<dbReference type="SUPFAM" id="SSF81321">
    <property type="entry name" value="Family A G protein-coupled receptor-like"/>
    <property type="match status" value="1"/>
</dbReference>
<evidence type="ECO:0000256" key="1">
    <source>
        <dbReference type="ARBA" id="ARBA00004272"/>
    </source>
</evidence>
<keyword evidence="10" id="KW-0675">Receptor</keyword>
<evidence type="ECO:0000256" key="15">
    <source>
        <dbReference type="ARBA" id="ARBA00064300"/>
    </source>
</evidence>
<evidence type="ECO:0000256" key="13">
    <source>
        <dbReference type="ARBA" id="ARBA00054965"/>
    </source>
</evidence>
<evidence type="ECO:0000256" key="17">
    <source>
        <dbReference type="ARBA" id="ARBA00078653"/>
    </source>
</evidence>
<evidence type="ECO:0000256" key="5">
    <source>
        <dbReference type="ARBA" id="ARBA00022692"/>
    </source>
</evidence>
<keyword evidence="9 19" id="KW-0472">Membrane</keyword>
<dbReference type="GO" id="GO:0042048">
    <property type="term" value="P:olfactory behavior"/>
    <property type="evidence" value="ECO:0007669"/>
    <property type="project" value="TreeGrafter"/>
</dbReference>
<accession>G0PEJ7</accession>
<dbReference type="GO" id="GO:0038022">
    <property type="term" value="F:G protein-coupled olfactory receptor activity"/>
    <property type="evidence" value="ECO:0007669"/>
    <property type="project" value="TreeGrafter"/>
</dbReference>
<reference evidence="21" key="1">
    <citation type="submission" date="2011-07" db="EMBL/GenBank/DDBJ databases">
        <authorList>
            <consortium name="Caenorhabditis brenneri Sequencing and Analysis Consortium"/>
            <person name="Wilson R.K."/>
        </authorList>
    </citation>
    <scope>NUCLEOTIDE SEQUENCE [LARGE SCALE GENOMIC DNA]</scope>
    <source>
        <strain evidence="21">PB2801</strain>
    </source>
</reference>
<dbReference type="InParanoid" id="G0PEJ7"/>
<dbReference type="InterPro" id="IPR019428">
    <property type="entry name" value="7TM_GPCR_serpentine_rcpt_Str"/>
</dbReference>
<keyword evidence="6" id="KW-0552">Olfaction</keyword>
<evidence type="ECO:0000256" key="9">
    <source>
        <dbReference type="ARBA" id="ARBA00023136"/>
    </source>
</evidence>
<dbReference type="OMA" id="CCCSIVF"/>
<dbReference type="EMBL" id="GL380319">
    <property type="protein sequence ID" value="EGT53084.1"/>
    <property type="molecule type" value="Genomic_DNA"/>
</dbReference>
<dbReference type="Proteomes" id="UP000008068">
    <property type="component" value="Unassembled WGS sequence"/>
</dbReference>
<name>G0PEJ7_CAEBE</name>
<organism evidence="21">
    <name type="scientific">Caenorhabditis brenneri</name>
    <name type="common">Nematode worm</name>
    <dbReference type="NCBI Taxonomy" id="135651"/>
    <lineage>
        <taxon>Eukaryota</taxon>
        <taxon>Metazoa</taxon>
        <taxon>Ecdysozoa</taxon>
        <taxon>Nematoda</taxon>
        <taxon>Chromadorea</taxon>
        <taxon>Rhabditida</taxon>
        <taxon>Rhabditina</taxon>
        <taxon>Rhabditomorpha</taxon>
        <taxon>Rhabditoidea</taxon>
        <taxon>Rhabditidae</taxon>
        <taxon>Peloderinae</taxon>
        <taxon>Caenorhabditis</taxon>
    </lineage>
</organism>
<dbReference type="FunFam" id="1.20.1070.10:FF:000128">
    <property type="entry name" value="Seven TM Receptor"/>
    <property type="match status" value="1"/>
</dbReference>
<evidence type="ECO:0000256" key="7">
    <source>
        <dbReference type="ARBA" id="ARBA00022989"/>
    </source>
</evidence>
<dbReference type="GO" id="GO:0006935">
    <property type="term" value="P:chemotaxis"/>
    <property type="evidence" value="ECO:0007669"/>
    <property type="project" value="UniProtKB-KW"/>
</dbReference>
<gene>
    <name evidence="20" type="ORF">CAEBREN_17797</name>
</gene>